<reference evidence="1" key="1">
    <citation type="submission" date="2022-07" db="EMBL/GenBank/DDBJ databases">
        <title>Phylogenomic reconstructions and comparative analyses of Kickxellomycotina fungi.</title>
        <authorList>
            <person name="Reynolds N.K."/>
            <person name="Stajich J.E."/>
            <person name="Barry K."/>
            <person name="Grigoriev I.V."/>
            <person name="Crous P."/>
            <person name="Smith M.E."/>
        </authorList>
    </citation>
    <scope>NUCLEOTIDE SEQUENCE</scope>
    <source>
        <strain evidence="1">CBS 190363</strain>
    </source>
</reference>
<evidence type="ECO:0000313" key="1">
    <source>
        <dbReference type="EMBL" id="KAJ2900028.1"/>
    </source>
</evidence>
<sequence length="965" mass="103312">MRITKPEWLRHDADKKKLTAIFSLDFHPDGKRLATAGMDNKIRLWSTQAISAGNSTTTTTDNASSPRLLATLASHSGAVMCVRFSHGSGRYLASGADDMVVLIWERDEISPAAAGEEAGNLLGSLEPSAEIWRPVRRLTGHESDVCDVAWAPGNRFLATCGLDNSILIWDGSTFERVAKLSGHEQFVKGLTFDPCGKFLASQSDDRTLRVWRTSDWTQHAVVRQPFEDNIFSTYFRRPSWAPDGDCVAAANAANGKVPVAAVISRSDWTADLSFVGHRAAIEAVRFNPRVFARSADPAVTSCVCAAGGQDRGVSVWLTSQHMPLAAATHLFSGNVMDLAWHTPPQLLEGESDDDSDRVVAYLAACSYDGTVALLEFTQAEIGRPIPIADQEALLIKHGWIKRDADGDTAAADGAMAAATRPILVESVEQLRLEEQGREILLVEKAAERDSRIAQIMDGSLGPSVDETAPSSQAAVSSSADDTSSLPVPVMTKSGKKRVAPVFVRPLTGGGGSKAPSITSSAQPLPPPPPPSKSPVSVNRVAIDAPIWIEARVLGTQLDSGDEIGSKSAALTATVQPLGRQTLIHSQSISAARVHLSVPRIAAHITCTPGVSTSFAAFNQQNASGAKIVSTRSEGTVLWTKYMSGTEVVLLAASDSVAAASCADGSLHLFDSASGARLVPPIMCEAHLAHLRCVEKFCLALDCVGQLTVWDLDRVCAVVDRVSVAPLLYSAELKVDDTQEEEDEGRAPKRHKPSVALTAADVAPLTGAPIVCLSDGRSFTFHLQLRAWLCIGDPAAYAGSDFGTQSLSHSSTALANAPNHHVFTPTSHTRLGFIQEAGWHQHNLSSNPKKRLPSVVSTDKRPAITLDHLEHQLMAAAAIDSPEDVYRYTDILARHLARSGDIARTTFWARSLLGPPLNTSKCPEMIWEPTLAGIPKRQLLARVLPILATNRSLQSVVTEYSAALGP</sequence>
<gene>
    <name evidence="1" type="primary">HIR1</name>
    <name evidence="1" type="ORF">IWW38_000736</name>
</gene>
<protein>
    <submittedName>
        <fullName evidence="1">HIR complex subunit</fullName>
    </submittedName>
</protein>
<proteinExistence type="predicted"/>
<organism evidence="1 2">
    <name type="scientific">Coemansia aciculifera</name>
    <dbReference type="NCBI Taxonomy" id="417176"/>
    <lineage>
        <taxon>Eukaryota</taxon>
        <taxon>Fungi</taxon>
        <taxon>Fungi incertae sedis</taxon>
        <taxon>Zoopagomycota</taxon>
        <taxon>Kickxellomycotina</taxon>
        <taxon>Kickxellomycetes</taxon>
        <taxon>Kickxellales</taxon>
        <taxon>Kickxellaceae</taxon>
        <taxon>Coemansia</taxon>
    </lineage>
</organism>
<evidence type="ECO:0000313" key="2">
    <source>
        <dbReference type="Proteomes" id="UP001139981"/>
    </source>
</evidence>
<dbReference type="Proteomes" id="UP001139981">
    <property type="component" value="Unassembled WGS sequence"/>
</dbReference>
<accession>A0ACC1M895</accession>
<keyword evidence="2" id="KW-1185">Reference proteome</keyword>
<comment type="caution">
    <text evidence="1">The sequence shown here is derived from an EMBL/GenBank/DDBJ whole genome shotgun (WGS) entry which is preliminary data.</text>
</comment>
<name>A0ACC1M895_9FUNG</name>
<dbReference type="EMBL" id="JANBVB010000013">
    <property type="protein sequence ID" value="KAJ2900028.1"/>
    <property type="molecule type" value="Genomic_DNA"/>
</dbReference>